<gene>
    <name evidence="7" type="primary">eppD</name>
</gene>
<reference evidence="7" key="2">
    <citation type="journal article" date="2001" name="Appl. Environ. Microbiol.">
        <title>Identification, purification, and characterization of iminodiacetate oxidase from the EDTA-degrading bacterium BNC1.</title>
        <authorList>
            <person name="Liu Y."/>
            <person name="Louie T.M."/>
            <person name="Payne J."/>
            <person name="Bohuslavek J."/>
            <person name="Bolton H.Jr."/>
            <person name="Xun L."/>
        </authorList>
    </citation>
    <scope>NUCLEOTIDE SEQUENCE</scope>
    <source>
        <strain evidence="7">BNC1</strain>
    </source>
</reference>
<evidence type="ECO:0000256" key="3">
    <source>
        <dbReference type="ARBA" id="ARBA00022448"/>
    </source>
</evidence>
<evidence type="ECO:0000313" key="7">
    <source>
        <dbReference type="EMBL" id="AAG09260.1"/>
    </source>
</evidence>
<dbReference type="SMART" id="SM00382">
    <property type="entry name" value="AAA"/>
    <property type="match status" value="2"/>
</dbReference>
<evidence type="ECO:0000256" key="5">
    <source>
        <dbReference type="ARBA" id="ARBA00022840"/>
    </source>
</evidence>
<dbReference type="InterPro" id="IPR003593">
    <property type="entry name" value="AAA+_ATPase"/>
</dbReference>
<dbReference type="PANTHER" id="PTHR43776:SF7">
    <property type="entry name" value="D,D-DIPEPTIDE TRANSPORT ATP-BINDING PROTEIN DDPF-RELATED"/>
    <property type="match status" value="1"/>
</dbReference>
<dbReference type="GO" id="GO:0005886">
    <property type="term" value="C:plasma membrane"/>
    <property type="evidence" value="ECO:0007669"/>
    <property type="project" value="UniProtKB-SubCell"/>
</dbReference>
<dbReference type="Pfam" id="PF08352">
    <property type="entry name" value="oligo_HPY"/>
    <property type="match status" value="2"/>
</dbReference>
<evidence type="ECO:0000259" key="6">
    <source>
        <dbReference type="PROSITE" id="PS50893"/>
    </source>
</evidence>
<dbReference type="PROSITE" id="PS50893">
    <property type="entry name" value="ABC_TRANSPORTER_2"/>
    <property type="match status" value="2"/>
</dbReference>
<dbReference type="SUPFAM" id="SSF52540">
    <property type="entry name" value="P-loop containing nucleoside triphosphate hydrolases"/>
    <property type="match status" value="2"/>
</dbReference>
<protein>
    <submittedName>
        <fullName evidence="7">EppD</fullName>
    </submittedName>
</protein>
<name>Q9F9T4_9PROT</name>
<dbReference type="InterPro" id="IPR027417">
    <property type="entry name" value="P-loop_NTPase"/>
</dbReference>
<dbReference type="PANTHER" id="PTHR43776">
    <property type="entry name" value="TRANSPORT ATP-BINDING PROTEIN"/>
    <property type="match status" value="1"/>
</dbReference>
<evidence type="ECO:0000256" key="2">
    <source>
        <dbReference type="ARBA" id="ARBA00005417"/>
    </source>
</evidence>
<sequence>MRPHMSESVHIAGGTGAPLVSVSGLTVSFDRHREEPIEAVRDVSWSIGSGEVLALVGESGSGKSVSALAVMGLLPRNARVAGSIRWRGEELLGASEKRRRALRGSRIGLVPQDPMTSLNPVYTIGAQIREGIRAHQKLSEREMAERTLELLETMGIPHARERMNSYPHELSGGMRQRVVIAMAMANNPDLIIADEATTALDVTVQAQVLDALKKAQALTGAALLLITHDLGVVAGRADRVAVMQRGEVVEQGTVDEIFYQPASSYTRKLLHSIPRLNHTPDLSAPSDVAPDAEVIHSAFERKVGAEGAPILSMRNVGKHFPVYSRGVIRGRVGVIKAVAGVDLDVEAGTTLGIVGESGSGKTTLIRSLFNLEPITHGTILFDGQDVHRMPPRDRRRMRKCVQMVFQDPYASLDPMMTVRDILMEPAVINRMDRKLAERRVMELLERVHLKPEHAARYPNEFSGGQRQRIAIARALMLYPRLLVLDEPVSSLDVSIQAEVLTLLKELQKDLNLSYLFVSHDLSVVAEIAHSVIVMYRGRIVERGRVDELFRNPKHPYTRALLSAVPIPDPRTERRRERIVFNSDTLASPITPVERTGMWRRLFGGRTQEAS</sequence>
<dbReference type="GO" id="GO:0055085">
    <property type="term" value="P:transmembrane transport"/>
    <property type="evidence" value="ECO:0007669"/>
    <property type="project" value="UniProtKB-ARBA"/>
</dbReference>
<dbReference type="InterPro" id="IPR003439">
    <property type="entry name" value="ABC_transporter-like_ATP-bd"/>
</dbReference>
<reference evidence="7" key="1">
    <citation type="journal article" date="2001" name="Appl. Environ. Microbiol.">
        <title>Cloning, sequencing, and characterization of a gene cluster involved in EDTA degradation from the bacterium BNC1.</title>
        <authorList>
            <person name="Bohuslavek J."/>
            <person name="Payne J.W."/>
            <person name="Liu Y."/>
            <person name="Bolton H.Jr."/>
            <person name="Xun L."/>
        </authorList>
    </citation>
    <scope>NUCLEOTIDE SEQUENCE</scope>
    <source>
        <strain evidence="7">BNC1</strain>
    </source>
</reference>
<comment type="similarity">
    <text evidence="2">Belongs to the ABC transporter superfamily.</text>
</comment>
<evidence type="ECO:0000256" key="4">
    <source>
        <dbReference type="ARBA" id="ARBA00022741"/>
    </source>
</evidence>
<dbReference type="AlphaFoldDB" id="Q9F9T4"/>
<dbReference type="FunFam" id="3.40.50.300:FF:000016">
    <property type="entry name" value="Oligopeptide ABC transporter ATP-binding component"/>
    <property type="match status" value="2"/>
</dbReference>
<feature type="domain" description="ABC transporter" evidence="6">
    <location>
        <begin position="322"/>
        <end position="561"/>
    </location>
</feature>
<accession>Q9F9T4</accession>
<dbReference type="GO" id="GO:0015833">
    <property type="term" value="P:peptide transport"/>
    <property type="evidence" value="ECO:0007669"/>
    <property type="project" value="InterPro"/>
</dbReference>
<dbReference type="NCBIfam" id="NF007739">
    <property type="entry name" value="PRK10419.1"/>
    <property type="match status" value="2"/>
</dbReference>
<dbReference type="InterPro" id="IPR017871">
    <property type="entry name" value="ABC_transporter-like_CS"/>
</dbReference>
<proteinExistence type="inferred from homology"/>
<dbReference type="TCDB" id="3.A.1.5.23">
    <property type="family name" value="the atp-binding cassette (abc) superfamily"/>
</dbReference>
<dbReference type="InterPro" id="IPR013563">
    <property type="entry name" value="Oligopep_ABC_C"/>
</dbReference>
<keyword evidence="3" id="KW-0813">Transport</keyword>
<dbReference type="NCBIfam" id="NF008453">
    <property type="entry name" value="PRK11308.1"/>
    <property type="match status" value="2"/>
</dbReference>
<dbReference type="Pfam" id="PF00005">
    <property type="entry name" value="ABC_tran"/>
    <property type="match status" value="2"/>
</dbReference>
<dbReference type="CDD" id="cd03257">
    <property type="entry name" value="ABC_NikE_OppD_transporters"/>
    <property type="match status" value="2"/>
</dbReference>
<organism evidence="7">
    <name type="scientific">EDTA-degrading bacterium BNC1</name>
    <dbReference type="NCBI Taxonomy" id="85561"/>
    <lineage>
        <taxon>Bacteria</taxon>
        <taxon>Pseudomonadati</taxon>
        <taxon>Pseudomonadota</taxon>
        <taxon>Alphaproteobacteria</taxon>
    </lineage>
</organism>
<dbReference type="EMBL" id="AF176664">
    <property type="protein sequence ID" value="AAG09260.1"/>
    <property type="molecule type" value="Genomic_DNA"/>
</dbReference>
<dbReference type="InterPro" id="IPR050319">
    <property type="entry name" value="ABC_transp_ATP-bind"/>
</dbReference>
<evidence type="ECO:0000256" key="1">
    <source>
        <dbReference type="ARBA" id="ARBA00004417"/>
    </source>
</evidence>
<dbReference type="PROSITE" id="PS00211">
    <property type="entry name" value="ABC_TRANSPORTER_1"/>
    <property type="match status" value="2"/>
</dbReference>
<keyword evidence="4" id="KW-0547">Nucleotide-binding</keyword>
<dbReference type="GO" id="GO:0016887">
    <property type="term" value="F:ATP hydrolysis activity"/>
    <property type="evidence" value="ECO:0007669"/>
    <property type="project" value="InterPro"/>
</dbReference>
<dbReference type="Gene3D" id="3.40.50.300">
    <property type="entry name" value="P-loop containing nucleotide triphosphate hydrolases"/>
    <property type="match status" value="2"/>
</dbReference>
<dbReference type="GO" id="GO:0005524">
    <property type="term" value="F:ATP binding"/>
    <property type="evidence" value="ECO:0007669"/>
    <property type="project" value="UniProtKB-KW"/>
</dbReference>
<comment type="subcellular location">
    <subcellularLocation>
        <location evidence="1">Cell inner membrane</location>
        <topology evidence="1">Peripheral membrane protein</topology>
    </subcellularLocation>
</comment>
<keyword evidence="5" id="KW-0067">ATP-binding</keyword>
<feature type="domain" description="ABC transporter" evidence="6">
    <location>
        <begin position="20"/>
        <end position="270"/>
    </location>
</feature>